<dbReference type="Pfam" id="PF01965">
    <property type="entry name" value="DJ-1_PfpI"/>
    <property type="match status" value="1"/>
</dbReference>
<dbReference type="PANTHER" id="PTHR48094">
    <property type="entry name" value="PROTEIN/NUCLEIC ACID DEGLYCASE DJ-1-RELATED"/>
    <property type="match status" value="1"/>
</dbReference>
<dbReference type="NCBIfam" id="TIGR01383">
    <property type="entry name" value="not_thiJ"/>
    <property type="match status" value="1"/>
</dbReference>
<dbReference type="CDD" id="cd03135">
    <property type="entry name" value="GATase1_DJ-1"/>
    <property type="match status" value="1"/>
</dbReference>
<accession>A0A1G8JN64</accession>
<organism evidence="2 3">
    <name type="scientific">Proteiniclasticum ruminis</name>
    <dbReference type="NCBI Taxonomy" id="398199"/>
    <lineage>
        <taxon>Bacteria</taxon>
        <taxon>Bacillati</taxon>
        <taxon>Bacillota</taxon>
        <taxon>Clostridia</taxon>
        <taxon>Eubacteriales</taxon>
        <taxon>Clostridiaceae</taxon>
        <taxon>Proteiniclasticum</taxon>
    </lineage>
</organism>
<dbReference type="RefSeq" id="WP_031577162.1">
    <property type="nucleotide sequence ID" value="NZ_FNDZ01000002.1"/>
</dbReference>
<dbReference type="GO" id="GO:0005737">
    <property type="term" value="C:cytoplasm"/>
    <property type="evidence" value="ECO:0007669"/>
    <property type="project" value="TreeGrafter"/>
</dbReference>
<feature type="domain" description="DJ-1/PfpI" evidence="1">
    <location>
        <begin position="4"/>
        <end position="168"/>
    </location>
</feature>
<dbReference type="PANTHER" id="PTHR48094:SF12">
    <property type="entry name" value="PARKINSON DISEASE PROTEIN 7 HOMOLOG"/>
    <property type="match status" value="1"/>
</dbReference>
<dbReference type="InterPro" id="IPR002818">
    <property type="entry name" value="DJ-1/PfpI"/>
</dbReference>
<dbReference type="SUPFAM" id="SSF52317">
    <property type="entry name" value="Class I glutamine amidotransferase-like"/>
    <property type="match status" value="1"/>
</dbReference>
<dbReference type="AlphaFoldDB" id="A0A1G8JN64"/>
<dbReference type="InterPro" id="IPR006287">
    <property type="entry name" value="DJ-1"/>
</dbReference>
<name>A0A1G8JN64_9CLOT</name>
<evidence type="ECO:0000259" key="1">
    <source>
        <dbReference type="Pfam" id="PF01965"/>
    </source>
</evidence>
<dbReference type="InterPro" id="IPR050325">
    <property type="entry name" value="Prot/Nucl_acid_deglycase"/>
</dbReference>
<reference evidence="2 3" key="1">
    <citation type="submission" date="2016-10" db="EMBL/GenBank/DDBJ databases">
        <authorList>
            <person name="de Groot N.N."/>
        </authorList>
    </citation>
    <scope>NUCLEOTIDE SEQUENCE [LARGE SCALE GENOMIC DNA]</scope>
    <source>
        <strain evidence="2 3">CGMCC 1.5058</strain>
    </source>
</reference>
<dbReference type="Proteomes" id="UP000183255">
    <property type="component" value="Unassembled WGS sequence"/>
</dbReference>
<dbReference type="EMBL" id="FNDZ01000002">
    <property type="protein sequence ID" value="SDI32080.1"/>
    <property type="molecule type" value="Genomic_DNA"/>
</dbReference>
<gene>
    <name evidence="2" type="ORF">SAMN05421804_10245</name>
</gene>
<evidence type="ECO:0000313" key="2">
    <source>
        <dbReference type="EMBL" id="SDI32080.1"/>
    </source>
</evidence>
<protein>
    <submittedName>
        <fullName evidence="2">4-methyl-5(B-hydroxyethyl)-thiazole monophosphate biosynthesis</fullName>
    </submittedName>
</protein>
<dbReference type="InterPro" id="IPR029062">
    <property type="entry name" value="Class_I_gatase-like"/>
</dbReference>
<evidence type="ECO:0000313" key="3">
    <source>
        <dbReference type="Proteomes" id="UP000183255"/>
    </source>
</evidence>
<proteinExistence type="predicted"/>
<dbReference type="Gene3D" id="3.40.50.880">
    <property type="match status" value="1"/>
</dbReference>
<sequence>MSGKRALVLLAPGFEEIEAVSVIDILRRAKVKVQVASITEKEDVTGSHNITLKSDVRLEFIDIYNDDYDLVYLPGGVPGVNNLAASEKVLDLLRKYNEDQVLIGAICAAPWVLEEAGVLKGHEATSAPTFEEKIHPDKYVHEVFVKSGNILTSRGAGTSMEMGFSLLEALGLQEDAAKLREDMQYNFLLEKKGK</sequence>